<reference evidence="1" key="1">
    <citation type="submission" date="2022-10" db="EMBL/GenBank/DDBJ databases">
        <authorList>
            <person name="Hyden B.L."/>
            <person name="Feng K."/>
            <person name="Yates T."/>
            <person name="Jawdy S."/>
            <person name="Smart L.B."/>
            <person name="Muchero W."/>
        </authorList>
    </citation>
    <scope>NUCLEOTIDE SEQUENCE</scope>
    <source>
        <tissue evidence="1">Shoot tip</tissue>
    </source>
</reference>
<sequence>MSPPFQIQTLGLLSLAPTLQPIPGEYIGEYLAEQLPEDMIVEIPCRLPAKPPPPQPVLRASCSNPKLFVLGYFAGHARYPDVHDCVGETDGFECFSAARHIFFRLSF</sequence>
<comment type="caution">
    <text evidence="1">The sequence shown here is derived from an EMBL/GenBank/DDBJ whole genome shotgun (WGS) entry which is preliminary data.</text>
</comment>
<protein>
    <submittedName>
        <fullName evidence="1">Uncharacterized protein</fullName>
    </submittedName>
</protein>
<dbReference type="Proteomes" id="UP001141253">
    <property type="component" value="Chromosome 1"/>
</dbReference>
<evidence type="ECO:0000313" key="1">
    <source>
        <dbReference type="EMBL" id="KAJ6394226.1"/>
    </source>
</evidence>
<proteinExistence type="predicted"/>
<dbReference type="EMBL" id="JAPFFI010000005">
    <property type="protein sequence ID" value="KAJ6394226.1"/>
    <property type="molecule type" value="Genomic_DNA"/>
</dbReference>
<organism evidence="1 2">
    <name type="scientific">Salix suchowensis</name>
    <dbReference type="NCBI Taxonomy" id="1278906"/>
    <lineage>
        <taxon>Eukaryota</taxon>
        <taxon>Viridiplantae</taxon>
        <taxon>Streptophyta</taxon>
        <taxon>Embryophyta</taxon>
        <taxon>Tracheophyta</taxon>
        <taxon>Spermatophyta</taxon>
        <taxon>Magnoliopsida</taxon>
        <taxon>eudicotyledons</taxon>
        <taxon>Gunneridae</taxon>
        <taxon>Pentapetalae</taxon>
        <taxon>rosids</taxon>
        <taxon>fabids</taxon>
        <taxon>Malpighiales</taxon>
        <taxon>Salicaceae</taxon>
        <taxon>Saliceae</taxon>
        <taxon>Salix</taxon>
    </lineage>
</organism>
<accession>A0ABQ9C864</accession>
<keyword evidence="2" id="KW-1185">Reference proteome</keyword>
<reference evidence="1" key="2">
    <citation type="journal article" date="2023" name="Int. J. Mol. Sci.">
        <title>De Novo Assembly and Annotation of 11 Diverse Shrub Willow (Salix) Genomes Reveals Novel Gene Organization in Sex-Linked Regions.</title>
        <authorList>
            <person name="Hyden B."/>
            <person name="Feng K."/>
            <person name="Yates T.B."/>
            <person name="Jawdy S."/>
            <person name="Cereghino C."/>
            <person name="Smart L.B."/>
            <person name="Muchero W."/>
        </authorList>
    </citation>
    <scope>NUCLEOTIDE SEQUENCE</scope>
    <source>
        <tissue evidence="1">Shoot tip</tissue>
    </source>
</reference>
<evidence type="ECO:0000313" key="2">
    <source>
        <dbReference type="Proteomes" id="UP001141253"/>
    </source>
</evidence>
<name>A0ABQ9C864_9ROSI</name>
<gene>
    <name evidence="1" type="ORF">OIU77_023452</name>
</gene>